<comment type="caution">
    <text evidence="2">The sequence shown here is derived from an EMBL/GenBank/DDBJ whole genome shotgun (WGS) entry which is preliminary data.</text>
</comment>
<dbReference type="EMBL" id="LAYC01000002">
    <property type="protein sequence ID" value="KYK57815.1"/>
    <property type="molecule type" value="Genomic_DNA"/>
</dbReference>
<feature type="compositionally biased region" description="Low complexity" evidence="1">
    <location>
        <begin position="99"/>
        <end position="116"/>
    </location>
</feature>
<reference evidence="2 3" key="1">
    <citation type="journal article" date="2016" name="Sci. Rep.">
        <title>Insights into Adaptations to a Near-Obligate Nematode Endoparasitic Lifestyle from the Finished Genome of Drechmeria coniospora.</title>
        <authorList>
            <person name="Zhang L."/>
            <person name="Zhou Z."/>
            <person name="Guo Q."/>
            <person name="Fokkens L."/>
            <person name="Miskei M."/>
            <person name="Pocsi I."/>
            <person name="Zhang W."/>
            <person name="Chen M."/>
            <person name="Wang L."/>
            <person name="Sun Y."/>
            <person name="Donzelli B.G."/>
            <person name="Gibson D.M."/>
            <person name="Nelson D.R."/>
            <person name="Luo J.G."/>
            <person name="Rep M."/>
            <person name="Liu H."/>
            <person name="Yang S."/>
            <person name="Wang J."/>
            <person name="Krasnoff S.B."/>
            <person name="Xu Y."/>
            <person name="Molnar I."/>
            <person name="Lin M."/>
        </authorList>
    </citation>
    <scope>NUCLEOTIDE SEQUENCE [LARGE SCALE GENOMIC DNA]</scope>
    <source>
        <strain evidence="2 3">ARSEF 6962</strain>
    </source>
</reference>
<proteinExistence type="predicted"/>
<evidence type="ECO:0000313" key="3">
    <source>
        <dbReference type="Proteomes" id="UP000076580"/>
    </source>
</evidence>
<organism evidence="2 3">
    <name type="scientific">Drechmeria coniospora</name>
    <name type="common">Nematophagous fungus</name>
    <name type="synonym">Meria coniospora</name>
    <dbReference type="NCBI Taxonomy" id="98403"/>
    <lineage>
        <taxon>Eukaryota</taxon>
        <taxon>Fungi</taxon>
        <taxon>Dikarya</taxon>
        <taxon>Ascomycota</taxon>
        <taxon>Pezizomycotina</taxon>
        <taxon>Sordariomycetes</taxon>
        <taxon>Hypocreomycetidae</taxon>
        <taxon>Hypocreales</taxon>
        <taxon>Ophiocordycipitaceae</taxon>
        <taxon>Drechmeria</taxon>
    </lineage>
</organism>
<dbReference type="GeneID" id="63717471"/>
<evidence type="ECO:0000313" key="2">
    <source>
        <dbReference type="EMBL" id="KYK57815.1"/>
    </source>
</evidence>
<dbReference type="Proteomes" id="UP000076580">
    <property type="component" value="Chromosome 02"/>
</dbReference>
<dbReference type="AlphaFoldDB" id="A0A151GL32"/>
<name>A0A151GL32_DRECN</name>
<dbReference type="InParanoid" id="A0A151GL32"/>
<protein>
    <submittedName>
        <fullName evidence="2">Uncharacterized protein</fullName>
    </submittedName>
</protein>
<dbReference type="RefSeq" id="XP_040657167.1">
    <property type="nucleotide sequence ID" value="XM_040802134.1"/>
</dbReference>
<feature type="region of interest" description="Disordered" evidence="1">
    <location>
        <begin position="97"/>
        <end position="116"/>
    </location>
</feature>
<keyword evidence="3" id="KW-1185">Reference proteome</keyword>
<accession>A0A151GL32</accession>
<gene>
    <name evidence="2" type="ORF">DCS_04828</name>
</gene>
<evidence type="ECO:0000256" key="1">
    <source>
        <dbReference type="SAM" id="MobiDB-lite"/>
    </source>
</evidence>
<sequence>MNDDDMRGRDADGTARQSPVAGCCCERHHWQVEVSRCSPARTVLPRGWPNGSVPPPSSVVGTYQAITEYCKYSLYHGRLQQTAWIASLARPGLGSTLVSSRPVDSPASASASASASQPSPFSGPSLFPPASAFPSFALVRFSCAAPLEALARVLIDTVFHRAARLSSPPNPLPLLRTTCDGLHPLAGPRANSSRRTGPFSSARLRPCFLAGRRPSTGLPPHGTDPLVESIAELLEPPVIASSSPRPRLVLASSSPSPSLSVPVPPRPLVSPRLVPAPWAAPRRTPPPPLPAPCSTVSWSGRLVDGLILLRDTSASRQRPTAISSLLRPSSPHPPFDQYLLLLRRPRAMRPGN</sequence>